<dbReference type="PANTHER" id="PTHR11952:SF9">
    <property type="entry name" value="UDP-SUGAR PYROPHOSPHORYLASE"/>
    <property type="match status" value="1"/>
</dbReference>
<dbReference type="FunCoup" id="A0A1Z5JBW2">
    <property type="interactions" value="26"/>
</dbReference>
<dbReference type="Gene3D" id="2.160.10.30">
    <property type="match status" value="1"/>
</dbReference>
<evidence type="ECO:0000256" key="6">
    <source>
        <dbReference type="ARBA" id="ARBA00039080"/>
    </source>
</evidence>
<dbReference type="Pfam" id="PF01704">
    <property type="entry name" value="UDPGP"/>
    <property type="match status" value="1"/>
</dbReference>
<evidence type="ECO:0000256" key="1">
    <source>
        <dbReference type="ARBA" id="ARBA00001936"/>
    </source>
</evidence>
<dbReference type="Gene3D" id="3.90.550.10">
    <property type="entry name" value="Spore Coat Polysaccharide Biosynthesis Protein SpsA, Chain A"/>
    <property type="match status" value="1"/>
</dbReference>
<dbReference type="InterPro" id="IPR002618">
    <property type="entry name" value="UDPGP_fam"/>
</dbReference>
<sequence length="588" mass="65351">MTDFAESIRDLSPKQQELLRNLHSGGQSHLFKDFPQASLESRQTLASQLEALDESYPTGILGYTKRARELLEDSRNGVNPLDGWIPSVPKGEAFELGTTEYQETEAIGMQELGSIGFVLVAGGLGERLGYSGIKIALPTETATMTCYLEYYINYILALQQKYSNGKHLPMCIMTSNDTNDRTIKLLEDNNFFGMKKEQITIVQQGQGVPALTDNDATIAIDPDEPFKVLTKPHGHGDIHELLYRHRVAKKWIEQGIKWLILFQDTNGLAFHTLPLMLGVSKKMDLIMNSLAVPRKAKQAIGGIAKLENKATGETRTINVEYNQLDPLLRATGSPNGDVNDEETGYSPFPGNINQLLFQLDGYHKALERTNGIMPEFVNPKYKDETKTVFKKPTRLECMMQDFPTVLEGEDTKKVGYTSVPADLCFSPVKNATPDGVALQAQGIAPGTAATGERDQYGAFRRMLRSIGCRVEQGDTETHLGIEVDLLPAIVLDPSFLTCPGDLKKRFRQPDKVKISKRSTLIVRGEGVIIDSLELDGAMVIDGKSSEPITINKEVKNEGWIFEKDETSDDEVIKMRGYQITRKETDKGL</sequence>
<proteinExistence type="inferred from homology"/>
<dbReference type="EC" id="2.7.7.64" evidence="6"/>
<keyword evidence="9" id="KW-1185">Reference proteome</keyword>
<reference evidence="8 9" key="1">
    <citation type="journal article" date="2015" name="Plant Cell">
        <title>Oil accumulation by the oleaginous diatom Fistulifera solaris as revealed by the genome and transcriptome.</title>
        <authorList>
            <person name="Tanaka T."/>
            <person name="Maeda Y."/>
            <person name="Veluchamy A."/>
            <person name="Tanaka M."/>
            <person name="Abida H."/>
            <person name="Marechal E."/>
            <person name="Bowler C."/>
            <person name="Muto M."/>
            <person name="Sunaga Y."/>
            <person name="Tanaka M."/>
            <person name="Yoshino T."/>
            <person name="Taniguchi T."/>
            <person name="Fukuda Y."/>
            <person name="Nemoto M."/>
            <person name="Matsumoto M."/>
            <person name="Wong P.S."/>
            <person name="Aburatani S."/>
            <person name="Fujibuchi W."/>
        </authorList>
    </citation>
    <scope>NUCLEOTIDE SEQUENCE [LARGE SCALE GENOMIC DNA]</scope>
    <source>
        <strain evidence="8 9">JPCC DA0580</strain>
    </source>
</reference>
<evidence type="ECO:0000256" key="7">
    <source>
        <dbReference type="ARBA" id="ARBA00048259"/>
    </source>
</evidence>
<comment type="catalytic activity">
    <reaction evidence="7">
        <text>a monosaccharide 1-phosphate + UTP + H(+) = a UDP-monosaccharide + diphosphate</text>
        <dbReference type="Rhea" id="RHEA:13205"/>
        <dbReference type="ChEBI" id="CHEBI:15378"/>
        <dbReference type="ChEBI" id="CHEBI:33019"/>
        <dbReference type="ChEBI" id="CHEBI:46398"/>
        <dbReference type="ChEBI" id="CHEBI:140358"/>
        <dbReference type="ChEBI" id="CHEBI:140359"/>
        <dbReference type="EC" id="2.7.7.64"/>
    </reaction>
</comment>
<comment type="cofactor">
    <cofactor evidence="2">
        <name>Mg(2+)</name>
        <dbReference type="ChEBI" id="CHEBI:18420"/>
    </cofactor>
</comment>
<dbReference type="OrthoDB" id="532420at2759"/>
<dbReference type="EMBL" id="BDSP01000041">
    <property type="protein sequence ID" value="GAX11500.1"/>
    <property type="molecule type" value="Genomic_DNA"/>
</dbReference>
<keyword evidence="4 8" id="KW-0548">Nucleotidyltransferase</keyword>
<gene>
    <name evidence="8" type="ORF">FisN_22Lh192</name>
</gene>
<evidence type="ECO:0000256" key="2">
    <source>
        <dbReference type="ARBA" id="ARBA00001946"/>
    </source>
</evidence>
<keyword evidence="3 8" id="KW-0808">Transferase</keyword>
<dbReference type="PANTHER" id="PTHR11952">
    <property type="entry name" value="UDP- GLUCOSE PYROPHOSPHORYLASE"/>
    <property type="match status" value="1"/>
</dbReference>
<dbReference type="InterPro" id="IPR039741">
    <property type="entry name" value="UDP-sugar_pyrophosphorylase"/>
</dbReference>
<dbReference type="SUPFAM" id="SSF53448">
    <property type="entry name" value="Nucleotide-diphospho-sugar transferases"/>
    <property type="match status" value="1"/>
</dbReference>
<dbReference type="GO" id="GO:0003977">
    <property type="term" value="F:UDP-N-acetylglucosamine diphosphorylase activity"/>
    <property type="evidence" value="ECO:0007669"/>
    <property type="project" value="TreeGrafter"/>
</dbReference>
<evidence type="ECO:0000313" key="9">
    <source>
        <dbReference type="Proteomes" id="UP000198406"/>
    </source>
</evidence>
<comment type="caution">
    <text evidence="8">The sequence shown here is derived from an EMBL/GenBank/DDBJ whole genome shotgun (WGS) entry which is preliminary data.</text>
</comment>
<organism evidence="8 9">
    <name type="scientific">Fistulifera solaris</name>
    <name type="common">Oleaginous diatom</name>
    <dbReference type="NCBI Taxonomy" id="1519565"/>
    <lineage>
        <taxon>Eukaryota</taxon>
        <taxon>Sar</taxon>
        <taxon>Stramenopiles</taxon>
        <taxon>Ochrophyta</taxon>
        <taxon>Bacillariophyta</taxon>
        <taxon>Bacillariophyceae</taxon>
        <taxon>Bacillariophycidae</taxon>
        <taxon>Naviculales</taxon>
        <taxon>Naviculaceae</taxon>
        <taxon>Fistulifera</taxon>
    </lineage>
</organism>
<dbReference type="InParanoid" id="A0A1Z5JBW2"/>
<evidence type="ECO:0000256" key="3">
    <source>
        <dbReference type="ARBA" id="ARBA00022679"/>
    </source>
</evidence>
<dbReference type="GO" id="GO:0051748">
    <property type="term" value="F:UTP-monosaccharide-1-phosphate uridylyltransferase activity"/>
    <property type="evidence" value="ECO:0007669"/>
    <property type="project" value="UniProtKB-EC"/>
</dbReference>
<accession>A0A1Z5JBW2</accession>
<dbReference type="FunFam" id="2.160.10.30:FF:000001">
    <property type="entry name" value="UDP-sugar pyrophosphorylase"/>
    <property type="match status" value="1"/>
</dbReference>
<evidence type="ECO:0000256" key="4">
    <source>
        <dbReference type="ARBA" id="ARBA00022695"/>
    </source>
</evidence>
<dbReference type="AlphaFoldDB" id="A0A1Z5JBW2"/>
<protein>
    <recommendedName>
        <fullName evidence="6">UTP-monosaccharide-1-phosphate uridylyltransferase</fullName>
        <ecNumber evidence="6">2.7.7.64</ecNumber>
    </recommendedName>
</protein>
<dbReference type="Proteomes" id="UP000198406">
    <property type="component" value="Unassembled WGS sequence"/>
</dbReference>
<comment type="cofactor">
    <cofactor evidence="1">
        <name>Mn(2+)</name>
        <dbReference type="ChEBI" id="CHEBI:29035"/>
    </cofactor>
</comment>
<name>A0A1Z5JBW2_FISSO</name>
<dbReference type="GO" id="GO:0006048">
    <property type="term" value="P:UDP-N-acetylglucosamine biosynthetic process"/>
    <property type="evidence" value="ECO:0007669"/>
    <property type="project" value="TreeGrafter"/>
</dbReference>
<dbReference type="InterPro" id="IPR029044">
    <property type="entry name" value="Nucleotide-diphossugar_trans"/>
</dbReference>
<evidence type="ECO:0000313" key="8">
    <source>
        <dbReference type="EMBL" id="GAX11500.1"/>
    </source>
</evidence>
<evidence type="ECO:0000256" key="5">
    <source>
        <dbReference type="ARBA" id="ARBA00038047"/>
    </source>
</evidence>
<comment type="similarity">
    <text evidence="5">Belongs to the USP family.</text>
</comment>